<feature type="transmembrane region" description="Helical" evidence="7">
    <location>
        <begin position="221"/>
        <end position="246"/>
    </location>
</feature>
<dbReference type="CDD" id="cd06173">
    <property type="entry name" value="MFS_MefA_like"/>
    <property type="match status" value="1"/>
</dbReference>
<evidence type="ECO:0000256" key="7">
    <source>
        <dbReference type="SAM" id="Phobius"/>
    </source>
</evidence>
<comment type="subcellular location">
    <subcellularLocation>
        <location evidence="1">Cell membrane</location>
        <topology evidence="1">Multi-pass membrane protein</topology>
    </subcellularLocation>
</comment>
<dbReference type="InterPro" id="IPR020846">
    <property type="entry name" value="MFS_dom"/>
</dbReference>
<gene>
    <name evidence="9" type="ORF">G3580_03070</name>
</gene>
<keyword evidence="2" id="KW-0813">Transport</keyword>
<evidence type="ECO:0000256" key="6">
    <source>
        <dbReference type="ARBA" id="ARBA00023136"/>
    </source>
</evidence>
<sequence length="412" mass="43493">MPPRDDRLFAHRGYIHFWLGRICSTSANQMLAVAVAWQVWDLTRSAFALGLVGLLLFLPKLVFMPLAGNLADRLDRRRLIASAQLAQALCLAALTLATASGWISLPLIYALMVLSGTARTFEMPTTQAFVPLLVPTPLLARAVAMGASAHQVSTIVAPALAGFIYVAGAQVVYAIATALVVTASVLLTRATPVRAQVFGQRGASGWHTFVLGLRFIRDQRAVLGAISLDMMAVLLGGATALLPIIASEVLHTGPWGLGLLRSAPALGALAMSVWLAHHPLSGRVGPRMFGAVALFGVATIVFGLSSQLWLSMGALAVLGAADMVSMVFRGAYIQLATPDAMRGRVGAVNSLFIGASNQLGEFESGVTAAWFGAVPAIVLGGVGTLLVVVLWMRWFPDLARLDRLPEAEPPMG</sequence>
<keyword evidence="10" id="KW-1185">Reference proteome</keyword>
<dbReference type="PANTHER" id="PTHR23513">
    <property type="entry name" value="INTEGRAL MEMBRANE EFFLUX PROTEIN-RELATED"/>
    <property type="match status" value="1"/>
</dbReference>
<feature type="transmembrane region" description="Helical" evidence="7">
    <location>
        <begin position="368"/>
        <end position="391"/>
    </location>
</feature>
<protein>
    <submittedName>
        <fullName evidence="9">MFS transporter</fullName>
    </submittedName>
</protein>
<dbReference type="InterPro" id="IPR010290">
    <property type="entry name" value="TM_effector"/>
</dbReference>
<dbReference type="Pfam" id="PF05977">
    <property type="entry name" value="MFS_3"/>
    <property type="match status" value="1"/>
</dbReference>
<feature type="transmembrane region" description="Helical" evidence="7">
    <location>
        <begin position="21"/>
        <end position="40"/>
    </location>
</feature>
<feature type="domain" description="Major facilitator superfamily (MFS) profile" evidence="8">
    <location>
        <begin position="1"/>
        <end position="195"/>
    </location>
</feature>
<accession>A0A6C1B133</accession>
<name>A0A6C1B133_9RHOO</name>
<evidence type="ECO:0000256" key="1">
    <source>
        <dbReference type="ARBA" id="ARBA00004651"/>
    </source>
</evidence>
<evidence type="ECO:0000256" key="2">
    <source>
        <dbReference type="ARBA" id="ARBA00022448"/>
    </source>
</evidence>
<proteinExistence type="predicted"/>
<feature type="transmembrane region" description="Helical" evidence="7">
    <location>
        <begin position="163"/>
        <end position="187"/>
    </location>
</feature>
<dbReference type="EMBL" id="CP048836">
    <property type="protein sequence ID" value="QID16699.1"/>
    <property type="molecule type" value="Genomic_DNA"/>
</dbReference>
<keyword evidence="4 7" id="KW-0812">Transmembrane</keyword>
<feature type="transmembrane region" description="Helical" evidence="7">
    <location>
        <begin position="288"/>
        <end position="310"/>
    </location>
</feature>
<dbReference type="RefSeq" id="WP_173763867.1">
    <property type="nucleotide sequence ID" value="NZ_CP048836.1"/>
</dbReference>
<evidence type="ECO:0000256" key="3">
    <source>
        <dbReference type="ARBA" id="ARBA00022475"/>
    </source>
</evidence>
<keyword evidence="6 7" id="KW-0472">Membrane</keyword>
<dbReference type="PROSITE" id="PS50850">
    <property type="entry name" value="MFS"/>
    <property type="match status" value="1"/>
</dbReference>
<dbReference type="Proteomes" id="UP000501991">
    <property type="component" value="Chromosome"/>
</dbReference>
<dbReference type="KEGG" id="azq:G3580_03070"/>
<evidence type="ECO:0000313" key="9">
    <source>
        <dbReference type="EMBL" id="QID16699.1"/>
    </source>
</evidence>
<evidence type="ECO:0000256" key="4">
    <source>
        <dbReference type="ARBA" id="ARBA00022692"/>
    </source>
</evidence>
<evidence type="ECO:0000313" key="10">
    <source>
        <dbReference type="Proteomes" id="UP000501991"/>
    </source>
</evidence>
<feature type="transmembrane region" description="Helical" evidence="7">
    <location>
        <begin position="46"/>
        <end position="67"/>
    </location>
</feature>
<dbReference type="InterPro" id="IPR036259">
    <property type="entry name" value="MFS_trans_sf"/>
</dbReference>
<feature type="transmembrane region" description="Helical" evidence="7">
    <location>
        <begin position="88"/>
        <end position="114"/>
    </location>
</feature>
<feature type="transmembrane region" description="Helical" evidence="7">
    <location>
        <begin position="258"/>
        <end position="276"/>
    </location>
</feature>
<dbReference type="PANTHER" id="PTHR23513:SF9">
    <property type="entry name" value="ENTEROBACTIN EXPORTER ENTS"/>
    <property type="match status" value="1"/>
</dbReference>
<dbReference type="GO" id="GO:0022857">
    <property type="term" value="F:transmembrane transporter activity"/>
    <property type="evidence" value="ECO:0007669"/>
    <property type="project" value="InterPro"/>
</dbReference>
<keyword evidence="5 7" id="KW-1133">Transmembrane helix</keyword>
<keyword evidence="3" id="KW-1003">Cell membrane</keyword>
<organism evidence="9 10">
    <name type="scientific">Nitrogeniibacter mangrovi</name>
    <dbReference type="NCBI Taxonomy" id="2016596"/>
    <lineage>
        <taxon>Bacteria</taxon>
        <taxon>Pseudomonadati</taxon>
        <taxon>Pseudomonadota</taxon>
        <taxon>Betaproteobacteria</taxon>
        <taxon>Rhodocyclales</taxon>
        <taxon>Zoogloeaceae</taxon>
        <taxon>Nitrogeniibacter</taxon>
    </lineage>
</organism>
<dbReference type="SUPFAM" id="SSF103473">
    <property type="entry name" value="MFS general substrate transporter"/>
    <property type="match status" value="1"/>
</dbReference>
<reference evidence="9 10" key="1">
    <citation type="submission" date="2020-02" db="EMBL/GenBank/DDBJ databases">
        <title>Nitrogenibacter mangrovi gen. nov., sp. nov. isolated from mangrove sediment, a denitrifying betaproteobacterium.</title>
        <authorList>
            <person name="Liao H."/>
            <person name="Tian Y."/>
        </authorList>
    </citation>
    <scope>NUCLEOTIDE SEQUENCE [LARGE SCALE GENOMIC DNA]</scope>
    <source>
        <strain evidence="9 10">M9-3-2</strain>
    </source>
</reference>
<evidence type="ECO:0000256" key="5">
    <source>
        <dbReference type="ARBA" id="ARBA00022989"/>
    </source>
</evidence>
<dbReference type="GO" id="GO:0005886">
    <property type="term" value="C:plasma membrane"/>
    <property type="evidence" value="ECO:0007669"/>
    <property type="project" value="UniProtKB-SubCell"/>
</dbReference>
<dbReference type="Gene3D" id="1.20.1250.20">
    <property type="entry name" value="MFS general substrate transporter like domains"/>
    <property type="match status" value="2"/>
</dbReference>
<dbReference type="AlphaFoldDB" id="A0A6C1B133"/>
<evidence type="ECO:0000259" key="8">
    <source>
        <dbReference type="PROSITE" id="PS50850"/>
    </source>
</evidence>